<proteinExistence type="predicted"/>
<evidence type="ECO:0000256" key="1">
    <source>
        <dbReference type="ARBA" id="ARBA00022737"/>
    </source>
</evidence>
<protein>
    <recommendedName>
        <fullName evidence="3">Nucleotide exchange factor Fes1 domain-containing protein</fullName>
    </recommendedName>
</protein>
<dbReference type="PANTHER" id="PTHR19316:SF18">
    <property type="entry name" value="HSP70-BINDING PROTEIN 1"/>
    <property type="match status" value="1"/>
</dbReference>
<organism evidence="4 5">
    <name type="scientific">Nelumbo nucifera</name>
    <name type="common">Sacred lotus</name>
    <dbReference type="NCBI Taxonomy" id="4432"/>
    <lineage>
        <taxon>Eukaryota</taxon>
        <taxon>Viridiplantae</taxon>
        <taxon>Streptophyta</taxon>
        <taxon>Embryophyta</taxon>
        <taxon>Tracheophyta</taxon>
        <taxon>Spermatophyta</taxon>
        <taxon>Magnoliopsida</taxon>
        <taxon>Proteales</taxon>
        <taxon>Nelumbonaceae</taxon>
        <taxon>Nelumbo</taxon>
    </lineage>
</organism>
<dbReference type="InterPro" id="IPR013918">
    <property type="entry name" value="Nucleotide_exch_fac_Fes1"/>
</dbReference>
<dbReference type="Proteomes" id="UP000607653">
    <property type="component" value="Unassembled WGS sequence"/>
</dbReference>
<evidence type="ECO:0000256" key="2">
    <source>
        <dbReference type="SAM" id="Phobius"/>
    </source>
</evidence>
<keyword evidence="5" id="KW-1185">Reference proteome</keyword>
<dbReference type="EMBL" id="DUZY01000002">
    <property type="protein sequence ID" value="DAD28250.1"/>
    <property type="molecule type" value="Genomic_DNA"/>
</dbReference>
<evidence type="ECO:0000259" key="3">
    <source>
        <dbReference type="Pfam" id="PF08609"/>
    </source>
</evidence>
<accession>A0A822Y6W5</accession>
<comment type="caution">
    <text evidence="4">The sequence shown here is derived from an EMBL/GenBank/DDBJ whole genome shotgun (WGS) entry which is preliminary data.</text>
</comment>
<keyword evidence="2" id="KW-1133">Transmembrane helix</keyword>
<dbReference type="AlphaFoldDB" id="A0A822Y6W5"/>
<sequence>MLLFIYFLFVSEEDRKWFMEAMQSQTIDIIKRMKEITLVMQIPEQVLESEGVAAVDIEDMLDELQEHVESIDMANGRFATLVSFIFLFLLSLQCWMVKWKMKVSSLSFFLFFFS</sequence>
<gene>
    <name evidence="4" type="ORF">HUJ06_029718</name>
</gene>
<evidence type="ECO:0000313" key="4">
    <source>
        <dbReference type="EMBL" id="DAD28250.1"/>
    </source>
</evidence>
<keyword evidence="2" id="KW-0472">Membrane</keyword>
<reference evidence="4 5" key="1">
    <citation type="journal article" date="2020" name="Mol. Biol. Evol.">
        <title>Distinct Expression and Methylation Patterns for Genes with Different Fates following a Single Whole-Genome Duplication in Flowering Plants.</title>
        <authorList>
            <person name="Shi T."/>
            <person name="Rahmani R.S."/>
            <person name="Gugger P.F."/>
            <person name="Wang M."/>
            <person name="Li H."/>
            <person name="Zhang Y."/>
            <person name="Li Z."/>
            <person name="Wang Q."/>
            <person name="Van de Peer Y."/>
            <person name="Marchal K."/>
            <person name="Chen J."/>
        </authorList>
    </citation>
    <scope>NUCLEOTIDE SEQUENCE [LARGE SCALE GENOMIC DNA]</scope>
    <source>
        <tissue evidence="4">Leaf</tissue>
    </source>
</reference>
<feature type="transmembrane region" description="Helical" evidence="2">
    <location>
        <begin position="78"/>
        <end position="97"/>
    </location>
</feature>
<feature type="domain" description="Nucleotide exchange factor Fes1" evidence="3">
    <location>
        <begin position="14"/>
        <end position="75"/>
    </location>
</feature>
<name>A0A822Y6W5_NELNU</name>
<dbReference type="Pfam" id="PF08609">
    <property type="entry name" value="Fes1"/>
    <property type="match status" value="1"/>
</dbReference>
<dbReference type="PANTHER" id="PTHR19316">
    <property type="entry name" value="PROTEIN FOLDING REGULATOR"/>
    <property type="match status" value="1"/>
</dbReference>
<dbReference type="InterPro" id="IPR050693">
    <property type="entry name" value="Hsp70_NEF-Inhibitors"/>
</dbReference>
<keyword evidence="2" id="KW-0812">Transmembrane</keyword>
<keyword evidence="1" id="KW-0677">Repeat</keyword>
<evidence type="ECO:0000313" key="5">
    <source>
        <dbReference type="Proteomes" id="UP000607653"/>
    </source>
</evidence>